<sequence length="127" mass="14800">MLDGIASDAMETLSSRTVEMKWKRILFHMCVLPSMIYGAETWVLTKSARYKLATAQRRMERCMVGTCLLDRRTNAWLRGVTKVKDVVASAIERKWTYSWRLAMSADVKWSKELSVWRPPLKRTLVDQ</sequence>
<dbReference type="AlphaFoldDB" id="A0A016TT99"/>
<proteinExistence type="predicted"/>
<dbReference type="EMBL" id="JARK01001413">
    <property type="protein sequence ID" value="EYC06264.1"/>
    <property type="molecule type" value="Genomic_DNA"/>
</dbReference>
<reference evidence="2" key="1">
    <citation type="journal article" date="2015" name="Nat. Genet.">
        <title>The genome and transcriptome of the zoonotic hookworm Ancylostoma ceylanicum identify infection-specific gene families.</title>
        <authorList>
            <person name="Schwarz E.M."/>
            <person name="Hu Y."/>
            <person name="Antoshechkin I."/>
            <person name="Miller M.M."/>
            <person name="Sternberg P.W."/>
            <person name="Aroian R.V."/>
        </authorList>
    </citation>
    <scope>NUCLEOTIDE SEQUENCE</scope>
    <source>
        <strain evidence="2">HY135</strain>
    </source>
</reference>
<evidence type="ECO:0000313" key="1">
    <source>
        <dbReference type="EMBL" id="EYC06264.1"/>
    </source>
</evidence>
<name>A0A016TT99_9BILA</name>
<accession>A0A016TT99</accession>
<organism evidence="1 2">
    <name type="scientific">Ancylostoma ceylanicum</name>
    <dbReference type="NCBI Taxonomy" id="53326"/>
    <lineage>
        <taxon>Eukaryota</taxon>
        <taxon>Metazoa</taxon>
        <taxon>Ecdysozoa</taxon>
        <taxon>Nematoda</taxon>
        <taxon>Chromadorea</taxon>
        <taxon>Rhabditida</taxon>
        <taxon>Rhabditina</taxon>
        <taxon>Rhabditomorpha</taxon>
        <taxon>Strongyloidea</taxon>
        <taxon>Ancylostomatidae</taxon>
        <taxon>Ancylostomatinae</taxon>
        <taxon>Ancylostoma</taxon>
    </lineage>
</organism>
<gene>
    <name evidence="1" type="primary">Acey_s0077.g1111</name>
    <name evidence="1" type="ORF">Y032_0077g1111</name>
</gene>
<comment type="caution">
    <text evidence="1">The sequence shown here is derived from an EMBL/GenBank/DDBJ whole genome shotgun (WGS) entry which is preliminary data.</text>
</comment>
<evidence type="ECO:0000313" key="2">
    <source>
        <dbReference type="Proteomes" id="UP000024635"/>
    </source>
</evidence>
<dbReference type="OrthoDB" id="5848624at2759"/>
<evidence type="ECO:0008006" key="3">
    <source>
        <dbReference type="Google" id="ProtNLM"/>
    </source>
</evidence>
<keyword evidence="2" id="KW-1185">Reference proteome</keyword>
<dbReference type="Proteomes" id="UP000024635">
    <property type="component" value="Unassembled WGS sequence"/>
</dbReference>
<protein>
    <recommendedName>
        <fullName evidence="3">Reverse transcriptase domain-containing protein</fullName>
    </recommendedName>
</protein>